<dbReference type="PANTHER" id="PTHR13402:SF6">
    <property type="entry name" value="SECRETORY 16, ISOFORM I"/>
    <property type="match status" value="1"/>
</dbReference>
<organism evidence="2 3">
    <name type="scientific">Macleaya cordata</name>
    <name type="common">Five-seeded plume-poppy</name>
    <name type="synonym">Bocconia cordata</name>
    <dbReference type="NCBI Taxonomy" id="56857"/>
    <lineage>
        <taxon>Eukaryota</taxon>
        <taxon>Viridiplantae</taxon>
        <taxon>Streptophyta</taxon>
        <taxon>Embryophyta</taxon>
        <taxon>Tracheophyta</taxon>
        <taxon>Spermatophyta</taxon>
        <taxon>Magnoliopsida</taxon>
        <taxon>Ranunculales</taxon>
        <taxon>Papaveraceae</taxon>
        <taxon>Papaveroideae</taxon>
        <taxon>Macleaya</taxon>
    </lineage>
</organism>
<sequence length="498" mass="53786">MFEAEDLLLTCASSSQVHSVVEESEDHRSSPVIEEEGLTLRGGFGWVKGGLIELKGLLNVNNKQQKKKKKKKTWKGAIATMGMELIADGKLVADFNGRNLGFVLLLIPTKNSDESARIGLITTESPSQRNSRFNKAIRIWWANLDYESFSNAESRKSSEDFVLIFHIYSPSVKEILHNGEDFGVDPSTEASSDAQGKASVSGGPSRFGRFSSQLLQKTMGWVSRSRPDRQAKLGEKNKFYYDEKLKQWIEEGAEPPAQERALPPPPTTAFQNGTPDYNIKNTLKSESLPANGGSEFRSPSPSEHSSGIPPIPPSSNHFSARGRMGVRSRYVDTFNKSGGAPTNLFQTPSVLAAKPATGTNAKFFIPTPATSGDQTVDNATEENIQEATGSPNEGPPISSTAQNSIFSTPSLSSSMQRAPSMNSITPMGSKGMGVMGNGALSSGSRRTASWSGSVIDTFNSPSILSGTMRNPHSSFMHVDSMGPPTRGSSFGELHEVEL</sequence>
<dbReference type="GO" id="GO:0012507">
    <property type="term" value="C:ER to Golgi transport vesicle membrane"/>
    <property type="evidence" value="ECO:0007669"/>
    <property type="project" value="TreeGrafter"/>
</dbReference>
<evidence type="ECO:0000256" key="1">
    <source>
        <dbReference type="SAM" id="MobiDB-lite"/>
    </source>
</evidence>
<reference evidence="2 3" key="1">
    <citation type="journal article" date="2017" name="Mol. Plant">
        <title>The Genome of Medicinal Plant Macleaya cordata Provides New Insights into Benzylisoquinoline Alkaloids Metabolism.</title>
        <authorList>
            <person name="Liu X."/>
            <person name="Liu Y."/>
            <person name="Huang P."/>
            <person name="Ma Y."/>
            <person name="Qing Z."/>
            <person name="Tang Q."/>
            <person name="Cao H."/>
            <person name="Cheng P."/>
            <person name="Zheng Y."/>
            <person name="Yuan Z."/>
            <person name="Zhou Y."/>
            <person name="Liu J."/>
            <person name="Tang Z."/>
            <person name="Zhuo Y."/>
            <person name="Zhang Y."/>
            <person name="Yu L."/>
            <person name="Huang J."/>
            <person name="Yang P."/>
            <person name="Peng Q."/>
            <person name="Zhang J."/>
            <person name="Jiang W."/>
            <person name="Zhang Z."/>
            <person name="Lin K."/>
            <person name="Ro D.K."/>
            <person name="Chen X."/>
            <person name="Xiong X."/>
            <person name="Shang Y."/>
            <person name="Huang S."/>
            <person name="Zeng J."/>
        </authorList>
    </citation>
    <scope>NUCLEOTIDE SEQUENCE [LARGE SCALE GENOMIC DNA]</scope>
    <source>
        <strain evidence="3">cv. BLH2017</strain>
        <tissue evidence="2">Root</tissue>
    </source>
</reference>
<dbReference type="PANTHER" id="PTHR13402">
    <property type="entry name" value="RGPR-RELATED"/>
    <property type="match status" value="1"/>
</dbReference>
<dbReference type="GO" id="GO:0070971">
    <property type="term" value="C:endoplasmic reticulum exit site"/>
    <property type="evidence" value="ECO:0007669"/>
    <property type="project" value="TreeGrafter"/>
</dbReference>
<evidence type="ECO:0000313" key="3">
    <source>
        <dbReference type="Proteomes" id="UP000195402"/>
    </source>
</evidence>
<gene>
    <name evidence="2" type="ORF">BVC80_5665g1</name>
</gene>
<feature type="region of interest" description="Disordered" evidence="1">
    <location>
        <begin position="255"/>
        <end position="320"/>
    </location>
</feature>
<dbReference type="Proteomes" id="UP000195402">
    <property type="component" value="Unassembled WGS sequence"/>
</dbReference>
<dbReference type="GO" id="GO:0070973">
    <property type="term" value="P:protein localization to endoplasmic reticulum exit site"/>
    <property type="evidence" value="ECO:0007669"/>
    <property type="project" value="TreeGrafter"/>
</dbReference>
<evidence type="ECO:0000313" key="2">
    <source>
        <dbReference type="EMBL" id="OVA11590.1"/>
    </source>
</evidence>
<dbReference type="STRING" id="56857.A0A200QM72"/>
<feature type="compositionally biased region" description="Low complexity" evidence="1">
    <location>
        <begin position="298"/>
        <end position="308"/>
    </location>
</feature>
<feature type="compositionally biased region" description="Low complexity" evidence="1">
    <location>
        <begin position="199"/>
        <end position="209"/>
    </location>
</feature>
<dbReference type="GO" id="GO:0007030">
    <property type="term" value="P:Golgi organization"/>
    <property type="evidence" value="ECO:0007669"/>
    <property type="project" value="TreeGrafter"/>
</dbReference>
<dbReference type="InParanoid" id="A0A200QM72"/>
<accession>A0A200QM72</accession>
<feature type="region of interest" description="Disordered" evidence="1">
    <location>
        <begin position="385"/>
        <end position="419"/>
    </location>
</feature>
<dbReference type="AlphaFoldDB" id="A0A200QM72"/>
<dbReference type="OrthoDB" id="1661410at2759"/>
<protein>
    <submittedName>
        <fullName evidence="2">Uncharacterized protein</fullName>
    </submittedName>
</protein>
<dbReference type="EMBL" id="MVGT01001625">
    <property type="protein sequence ID" value="OVA11590.1"/>
    <property type="molecule type" value="Genomic_DNA"/>
</dbReference>
<comment type="caution">
    <text evidence="2">The sequence shown here is derived from an EMBL/GenBank/DDBJ whole genome shotgun (WGS) entry which is preliminary data.</text>
</comment>
<keyword evidence="3" id="KW-1185">Reference proteome</keyword>
<proteinExistence type="predicted"/>
<feature type="region of interest" description="Disordered" evidence="1">
    <location>
        <begin position="179"/>
        <end position="209"/>
    </location>
</feature>
<feature type="compositionally biased region" description="Polar residues" evidence="1">
    <location>
        <begin position="268"/>
        <end position="285"/>
    </location>
</feature>
<name>A0A200QM72_MACCD</name>